<dbReference type="STRING" id="906689.A0A2I0WGS4"/>
<feature type="chain" id="PRO_5014194725" evidence="1">
    <location>
        <begin position="29"/>
        <end position="118"/>
    </location>
</feature>
<dbReference type="GO" id="GO:0008289">
    <property type="term" value="F:lipid binding"/>
    <property type="evidence" value="ECO:0007669"/>
    <property type="project" value="InterPro"/>
</dbReference>
<dbReference type="GO" id="GO:0006869">
    <property type="term" value="P:lipid transport"/>
    <property type="evidence" value="ECO:0007669"/>
    <property type="project" value="InterPro"/>
</dbReference>
<accession>A0A2I0WGS4</accession>
<organism evidence="3 4">
    <name type="scientific">Dendrobium catenatum</name>
    <dbReference type="NCBI Taxonomy" id="906689"/>
    <lineage>
        <taxon>Eukaryota</taxon>
        <taxon>Viridiplantae</taxon>
        <taxon>Streptophyta</taxon>
        <taxon>Embryophyta</taxon>
        <taxon>Tracheophyta</taxon>
        <taxon>Spermatophyta</taxon>
        <taxon>Magnoliopsida</taxon>
        <taxon>Liliopsida</taxon>
        <taxon>Asparagales</taxon>
        <taxon>Orchidaceae</taxon>
        <taxon>Epidendroideae</taxon>
        <taxon>Malaxideae</taxon>
        <taxon>Dendrobiinae</taxon>
        <taxon>Dendrobium</taxon>
    </lineage>
</organism>
<protein>
    <submittedName>
        <fullName evidence="3">Non-specific lipid-transfer protein 3</fullName>
    </submittedName>
</protein>
<dbReference type="PRINTS" id="PR00382">
    <property type="entry name" value="LIPIDTRNSFER"/>
</dbReference>
<dbReference type="Gene3D" id="1.10.110.10">
    <property type="entry name" value="Plant lipid-transfer and hydrophobic proteins"/>
    <property type="match status" value="1"/>
</dbReference>
<gene>
    <name evidence="3" type="primary">LTP3</name>
    <name evidence="3" type="ORF">MA16_Dca005039</name>
</gene>
<evidence type="ECO:0000313" key="3">
    <source>
        <dbReference type="EMBL" id="PKU74848.1"/>
    </source>
</evidence>
<dbReference type="InterPro" id="IPR016140">
    <property type="entry name" value="Bifunc_inhib/LTP/seed_store"/>
</dbReference>
<feature type="domain" description="Bifunctional inhibitor/plant lipid transfer protein/seed storage helical" evidence="2">
    <location>
        <begin position="32"/>
        <end position="116"/>
    </location>
</feature>
<dbReference type="AlphaFoldDB" id="A0A2I0WGS4"/>
<sequence length="118" mass="13180">MASNASFHATIVVLTLLLSLFIFPKVTSSITCTKFMINLSSCIAYAAGITQSPHPECCEALDRWLATIKTEKERRRGCLCFKEILYMRNIDGDKWASIPKQCNISLGYPISKSTHCSK</sequence>
<reference evidence="3 4" key="2">
    <citation type="journal article" date="2017" name="Nature">
        <title>The Apostasia genome and the evolution of orchids.</title>
        <authorList>
            <person name="Zhang G.Q."/>
            <person name="Liu K.W."/>
            <person name="Li Z."/>
            <person name="Lohaus R."/>
            <person name="Hsiao Y.Y."/>
            <person name="Niu S.C."/>
            <person name="Wang J.Y."/>
            <person name="Lin Y.C."/>
            <person name="Xu Q."/>
            <person name="Chen L.J."/>
            <person name="Yoshida K."/>
            <person name="Fujiwara S."/>
            <person name="Wang Z.W."/>
            <person name="Zhang Y.Q."/>
            <person name="Mitsuda N."/>
            <person name="Wang M."/>
            <person name="Liu G.H."/>
            <person name="Pecoraro L."/>
            <person name="Huang H.X."/>
            <person name="Xiao X.J."/>
            <person name="Lin M."/>
            <person name="Wu X.Y."/>
            <person name="Wu W.L."/>
            <person name="Chen Y.Y."/>
            <person name="Chang S.B."/>
            <person name="Sakamoto S."/>
            <person name="Ohme-Takagi M."/>
            <person name="Yagi M."/>
            <person name="Zeng S.J."/>
            <person name="Shen C.Y."/>
            <person name="Yeh C.M."/>
            <person name="Luo Y.B."/>
            <person name="Tsai W.C."/>
            <person name="Van de Peer Y."/>
            <person name="Liu Z.J."/>
        </authorList>
    </citation>
    <scope>NUCLEOTIDE SEQUENCE [LARGE SCALE GENOMIC DNA]</scope>
    <source>
        <tissue evidence="3">The whole plant</tissue>
    </source>
</reference>
<evidence type="ECO:0000259" key="2">
    <source>
        <dbReference type="Pfam" id="PF00234"/>
    </source>
</evidence>
<keyword evidence="1" id="KW-0732">Signal</keyword>
<dbReference type="InterPro" id="IPR000528">
    <property type="entry name" value="Plant_nsLTP"/>
</dbReference>
<name>A0A2I0WGS4_9ASPA</name>
<proteinExistence type="predicted"/>
<dbReference type="CDD" id="cd01960">
    <property type="entry name" value="nsLTP1"/>
    <property type="match status" value="1"/>
</dbReference>
<evidence type="ECO:0000256" key="1">
    <source>
        <dbReference type="SAM" id="SignalP"/>
    </source>
</evidence>
<dbReference type="SUPFAM" id="SSF47699">
    <property type="entry name" value="Bifunctional inhibitor/lipid-transfer protein/seed storage 2S albumin"/>
    <property type="match status" value="1"/>
</dbReference>
<dbReference type="Pfam" id="PF00234">
    <property type="entry name" value="Tryp_alpha_amyl"/>
    <property type="match status" value="1"/>
</dbReference>
<dbReference type="Proteomes" id="UP000233837">
    <property type="component" value="Unassembled WGS sequence"/>
</dbReference>
<feature type="signal peptide" evidence="1">
    <location>
        <begin position="1"/>
        <end position="28"/>
    </location>
</feature>
<dbReference type="EMBL" id="KZ502668">
    <property type="protein sequence ID" value="PKU74848.1"/>
    <property type="molecule type" value="Genomic_DNA"/>
</dbReference>
<keyword evidence="4" id="KW-1185">Reference proteome</keyword>
<dbReference type="PANTHER" id="PTHR33076">
    <property type="entry name" value="NON-SPECIFIC LIPID-TRANSFER PROTEIN 2-RELATED"/>
    <property type="match status" value="1"/>
</dbReference>
<reference evidence="3 4" key="1">
    <citation type="journal article" date="2016" name="Sci. Rep.">
        <title>The Dendrobium catenatum Lindl. genome sequence provides insights into polysaccharide synthase, floral development and adaptive evolution.</title>
        <authorList>
            <person name="Zhang G.Q."/>
            <person name="Xu Q."/>
            <person name="Bian C."/>
            <person name="Tsai W.C."/>
            <person name="Yeh C.M."/>
            <person name="Liu K.W."/>
            <person name="Yoshida K."/>
            <person name="Zhang L.S."/>
            <person name="Chang S.B."/>
            <person name="Chen F."/>
            <person name="Shi Y."/>
            <person name="Su Y.Y."/>
            <person name="Zhang Y.Q."/>
            <person name="Chen L.J."/>
            <person name="Yin Y."/>
            <person name="Lin M."/>
            <person name="Huang H."/>
            <person name="Deng H."/>
            <person name="Wang Z.W."/>
            <person name="Zhu S.L."/>
            <person name="Zhao X."/>
            <person name="Deng C."/>
            <person name="Niu S.C."/>
            <person name="Huang J."/>
            <person name="Wang M."/>
            <person name="Liu G.H."/>
            <person name="Yang H.J."/>
            <person name="Xiao X.J."/>
            <person name="Hsiao Y.Y."/>
            <person name="Wu W.L."/>
            <person name="Chen Y.Y."/>
            <person name="Mitsuda N."/>
            <person name="Ohme-Takagi M."/>
            <person name="Luo Y.B."/>
            <person name="Van de Peer Y."/>
            <person name="Liu Z.J."/>
        </authorList>
    </citation>
    <scope>NUCLEOTIDE SEQUENCE [LARGE SCALE GENOMIC DNA]</scope>
    <source>
        <tissue evidence="3">The whole plant</tissue>
    </source>
</reference>
<evidence type="ECO:0000313" key="4">
    <source>
        <dbReference type="Proteomes" id="UP000233837"/>
    </source>
</evidence>
<dbReference type="InterPro" id="IPR036312">
    <property type="entry name" value="Bifun_inhib/LTP/seed_sf"/>
</dbReference>